<dbReference type="AlphaFoldDB" id="W7YGE0"/>
<dbReference type="Proteomes" id="UP000019402">
    <property type="component" value="Unassembled WGS sequence"/>
</dbReference>
<sequence length="384" mass="43419">MNRNVMKYSLSFILLFIIGKVLTAQNFTVTGTVINAETGAAVEFANIGIEGTYLGTASDMDGNFEIKLSEALLEKQISISAVGYKSKVYQVREWSKKDGLMIQLAPVNYGISEINVAAKSKIGYGIIRTAAHLITDNYIVQPYTYRCYMRTVTNMNGKSFMDEAIVLLTDSKGYGERSFAEAYQNIHYRIVQNNPHRKVALLKEGLTFMDDLISWDIVRNPGNILSVESMNDFEVNVEGETALDGDSVWVLSYDCQKPDVQNAGDPQLTTYKGKIWVTQENNKVLKNSFEATRIGASRHGNSFYVSKENATPLKYKVETHYKRKDGKLALNSVQYLQEESNGQETAVYLKVVEVEAYDNRITGRQYYNGDDKNEGFWNKYKRPE</sequence>
<dbReference type="STRING" id="869213.GCA_000517085_00950"/>
<gene>
    <name evidence="1" type="ORF">JCM21142_52168</name>
</gene>
<name>W7YGE0_9BACT</name>
<dbReference type="InterPro" id="IPR008969">
    <property type="entry name" value="CarboxyPept-like_regulatory"/>
</dbReference>
<dbReference type="RefSeq" id="WP_027470889.1">
    <property type="nucleotide sequence ID" value="NZ_BAMD01000024.1"/>
</dbReference>
<comment type="caution">
    <text evidence="1">The sequence shown here is derived from an EMBL/GenBank/DDBJ whole genome shotgun (WGS) entry which is preliminary data.</text>
</comment>
<proteinExistence type="predicted"/>
<evidence type="ECO:0000313" key="1">
    <source>
        <dbReference type="EMBL" id="GAF03491.1"/>
    </source>
</evidence>
<protein>
    <submittedName>
        <fullName evidence="1">TonB-linked outer membrane protein, SusC/RagA family</fullName>
    </submittedName>
</protein>
<organism evidence="1 2">
    <name type="scientific">Saccharicrinis fermentans DSM 9555 = JCM 21142</name>
    <dbReference type="NCBI Taxonomy" id="869213"/>
    <lineage>
        <taxon>Bacteria</taxon>
        <taxon>Pseudomonadati</taxon>
        <taxon>Bacteroidota</taxon>
        <taxon>Bacteroidia</taxon>
        <taxon>Marinilabiliales</taxon>
        <taxon>Marinilabiliaceae</taxon>
        <taxon>Saccharicrinis</taxon>
    </lineage>
</organism>
<dbReference type="OrthoDB" id="1108759at2"/>
<keyword evidence="2" id="KW-1185">Reference proteome</keyword>
<evidence type="ECO:0000313" key="2">
    <source>
        <dbReference type="Proteomes" id="UP000019402"/>
    </source>
</evidence>
<accession>W7YGE0</accession>
<dbReference type="Gene3D" id="2.60.40.1120">
    <property type="entry name" value="Carboxypeptidase-like, regulatory domain"/>
    <property type="match status" value="1"/>
</dbReference>
<dbReference type="SUPFAM" id="SSF49464">
    <property type="entry name" value="Carboxypeptidase regulatory domain-like"/>
    <property type="match status" value="1"/>
</dbReference>
<dbReference type="EMBL" id="BAMD01000024">
    <property type="protein sequence ID" value="GAF03491.1"/>
    <property type="molecule type" value="Genomic_DNA"/>
</dbReference>
<dbReference type="Pfam" id="PF13715">
    <property type="entry name" value="CarbopepD_reg_2"/>
    <property type="match status" value="1"/>
</dbReference>
<dbReference type="eggNOG" id="ENOG5033CY4">
    <property type="taxonomic scope" value="Bacteria"/>
</dbReference>
<reference evidence="1 2" key="1">
    <citation type="journal article" date="2014" name="Genome Announc.">
        <title>Draft Genome Sequence of Cytophaga fermentans JCM 21142T, a Facultative Anaerobe Isolated from Marine Mud.</title>
        <authorList>
            <person name="Starns D."/>
            <person name="Oshima K."/>
            <person name="Suda W."/>
            <person name="Iino T."/>
            <person name="Yuki M."/>
            <person name="Inoue J."/>
            <person name="Kitamura K."/>
            <person name="Iida T."/>
            <person name="Darby A."/>
            <person name="Hattori M."/>
            <person name="Ohkuma M."/>
        </authorList>
    </citation>
    <scope>NUCLEOTIDE SEQUENCE [LARGE SCALE GENOMIC DNA]</scope>
    <source>
        <strain evidence="1 2">JCM 21142</strain>
    </source>
</reference>